<dbReference type="Pfam" id="PF13561">
    <property type="entry name" value="adh_short_C2"/>
    <property type="match status" value="1"/>
</dbReference>
<dbReference type="InterPro" id="IPR036291">
    <property type="entry name" value="NAD(P)-bd_dom_sf"/>
</dbReference>
<evidence type="ECO:0000313" key="3">
    <source>
        <dbReference type="Proteomes" id="UP001448207"/>
    </source>
</evidence>
<accession>A0ABR3BD97</accession>
<dbReference type="Gene3D" id="3.40.50.720">
    <property type="entry name" value="NAD(P)-binding Rossmann-like Domain"/>
    <property type="match status" value="1"/>
</dbReference>
<dbReference type="EMBL" id="JBCLYO010000001">
    <property type="protein sequence ID" value="KAL0096844.1"/>
    <property type="molecule type" value="Genomic_DNA"/>
</dbReference>
<dbReference type="Pfam" id="PF07065">
    <property type="entry name" value="D123"/>
    <property type="match status" value="1"/>
</dbReference>
<name>A0ABR3BD97_PHYBL</name>
<evidence type="ECO:0000313" key="2">
    <source>
        <dbReference type="EMBL" id="KAL0096844.1"/>
    </source>
</evidence>
<dbReference type="PANTHER" id="PTHR15323:SF6">
    <property type="entry name" value="CELL DIVISION CYCLE PROTEIN 123 HOMOLOG"/>
    <property type="match status" value="1"/>
</dbReference>
<reference evidence="2 3" key="1">
    <citation type="submission" date="2024-04" db="EMBL/GenBank/DDBJ databases">
        <title>Symmetric and asymmetric DNA N6-adenine methylation regulates different biological responses in Mucorales.</title>
        <authorList>
            <consortium name="Lawrence Berkeley National Laboratory"/>
            <person name="Lax C."/>
            <person name="Mondo S.J."/>
            <person name="Osorio-Concepcion M."/>
            <person name="Muszewska A."/>
            <person name="Corrochano-Luque M."/>
            <person name="Gutierrez G."/>
            <person name="Riley R."/>
            <person name="Lipzen A."/>
            <person name="Guo J."/>
            <person name="Hundley H."/>
            <person name="Amirebrahimi M."/>
            <person name="Ng V."/>
            <person name="Lorenzo-Gutierrez D."/>
            <person name="Binder U."/>
            <person name="Yang J."/>
            <person name="Song Y."/>
            <person name="Canovas D."/>
            <person name="Navarro E."/>
            <person name="Freitag M."/>
            <person name="Gabaldon T."/>
            <person name="Grigoriev I.V."/>
            <person name="Corrochano L.M."/>
            <person name="Nicolas F.E."/>
            <person name="Garre V."/>
        </authorList>
    </citation>
    <scope>NUCLEOTIDE SEQUENCE [LARGE SCALE GENOMIC DNA]</scope>
    <source>
        <strain evidence="2 3">L51</strain>
    </source>
</reference>
<keyword evidence="3" id="KW-1185">Reference proteome</keyword>
<dbReference type="SUPFAM" id="SSF51735">
    <property type="entry name" value="NAD(P)-binding Rossmann-fold domains"/>
    <property type="match status" value="1"/>
</dbReference>
<organism evidence="2 3">
    <name type="scientific">Phycomyces blakesleeanus</name>
    <dbReference type="NCBI Taxonomy" id="4837"/>
    <lineage>
        <taxon>Eukaryota</taxon>
        <taxon>Fungi</taxon>
        <taxon>Fungi incertae sedis</taxon>
        <taxon>Mucoromycota</taxon>
        <taxon>Mucoromycotina</taxon>
        <taxon>Mucoromycetes</taxon>
        <taxon>Mucorales</taxon>
        <taxon>Phycomycetaceae</taxon>
        <taxon>Phycomyces</taxon>
    </lineage>
</organism>
<dbReference type="InterPro" id="IPR009772">
    <property type="entry name" value="CDC123"/>
</dbReference>
<dbReference type="PRINTS" id="PR00081">
    <property type="entry name" value="GDHRDH"/>
</dbReference>
<proteinExistence type="inferred from homology"/>
<dbReference type="Proteomes" id="UP001448207">
    <property type="component" value="Unassembled WGS sequence"/>
</dbReference>
<gene>
    <name evidence="2" type="ORF">J3Q64DRAFT_1632471</name>
</gene>
<dbReference type="InterPro" id="IPR002347">
    <property type="entry name" value="SDR_fam"/>
</dbReference>
<protein>
    <submittedName>
        <fullName evidence="2">D123-domain-containing protein</fullName>
    </submittedName>
</protein>
<dbReference type="PANTHER" id="PTHR15323">
    <property type="entry name" value="D123 PROTEIN"/>
    <property type="match status" value="1"/>
</dbReference>
<dbReference type="CDD" id="cd05233">
    <property type="entry name" value="SDR_c"/>
    <property type="match status" value="1"/>
</dbReference>
<evidence type="ECO:0000256" key="1">
    <source>
        <dbReference type="ARBA" id="ARBA00011047"/>
    </source>
</evidence>
<comment type="similarity">
    <text evidence="1">Belongs to the CDC123 family.</text>
</comment>
<comment type="caution">
    <text evidence="2">The sequence shown here is derived from an EMBL/GenBank/DDBJ whole genome shotgun (WGS) entry which is preliminary data.</text>
</comment>
<sequence length="486" mass="54845">MFNNAGVMHPEDDNALTTEERIWDLTMGINVKGVWYGCKHAIIAMRKSGGGSIINTASFVALMGAATPQLAYTASKGAVLAMTRELAIVHARENIRFNSLCPGPLRTPLLMDFLNTEEKKTRRLVHVPQGRFGEAIEQAYGVLFLASDESSYVTGTDFRVDGGIASAYVTPEGEPTGPIIPLSDSFIDYLKEDGIFLPDDGQPQSATIEEIDSDDETTFFEDKTEIQKPDFPEVESFIRKTVHEFGAVFPKLNWSSPRDAAWITATQSLLCTSPFDVFLLLKSSDFINHDINHAFDNCSDASQSPRTYHLALRKWYDLQPSMEFRCFVKDNRLIGISQRDVNFYPFLSEIKEDIEGHIHDFFEDHVLDIFPSRKYVFDVYLKRNPHKVYLVDFNPFSTTTDSLLYDWAELNAFQVGIQEPEVRIIESQDEANRNACNAPRFATNMVPKDVIELSDGKSIAAFAEEFQRAMELNGQRNDEDSSSDEE</sequence>